<dbReference type="EMBL" id="JAAAIN010002860">
    <property type="protein sequence ID" value="KAG0289476.1"/>
    <property type="molecule type" value="Genomic_DNA"/>
</dbReference>
<dbReference type="InterPro" id="IPR036852">
    <property type="entry name" value="Peptidase_S8/S53_dom_sf"/>
</dbReference>
<evidence type="ECO:0000256" key="4">
    <source>
        <dbReference type="ARBA" id="ARBA00022825"/>
    </source>
</evidence>
<dbReference type="Pfam" id="PF00082">
    <property type="entry name" value="Peptidase_S8"/>
    <property type="match status" value="1"/>
</dbReference>
<sequence length="150" mass="15907">MKITAILSALAAATLVSAGKFHTTQPGKGNFVPGAYIIEYKEGISRSNAHDNLKKHAIDYKVRNEYDVFNGAAITGVKVGIIDTGVDYKHPAFAAPGATEGCFARFGKNCRVKYGWDFVGDAYDGATEPKPDSDPMDCQGHGSHVAGIVG</sequence>
<comment type="caution">
    <text evidence="9">The sequence shown here is derived from an EMBL/GenBank/DDBJ whole genome shotgun (WGS) entry which is preliminary data.</text>
</comment>
<dbReference type="PRINTS" id="PR00723">
    <property type="entry name" value="SUBTILISIN"/>
</dbReference>
<dbReference type="PANTHER" id="PTHR43806:SF11">
    <property type="entry name" value="CEREVISIN-RELATED"/>
    <property type="match status" value="1"/>
</dbReference>
<dbReference type="Proteomes" id="UP000823405">
    <property type="component" value="Unassembled WGS sequence"/>
</dbReference>
<feature type="domain" description="Peptidase S8/S53" evidence="8">
    <location>
        <begin position="76"/>
        <end position="149"/>
    </location>
</feature>
<evidence type="ECO:0000259" key="8">
    <source>
        <dbReference type="Pfam" id="PF00082"/>
    </source>
</evidence>
<evidence type="ECO:0000313" key="10">
    <source>
        <dbReference type="Proteomes" id="UP000823405"/>
    </source>
</evidence>
<proteinExistence type="inferred from homology"/>
<accession>A0A9P6QP26</accession>
<dbReference type="SUPFAM" id="SSF52743">
    <property type="entry name" value="Subtilisin-like"/>
    <property type="match status" value="1"/>
</dbReference>
<dbReference type="OrthoDB" id="206201at2759"/>
<name>A0A9P6QP26_9FUNG</name>
<feature type="non-terminal residue" evidence="9">
    <location>
        <position position="150"/>
    </location>
</feature>
<comment type="similarity">
    <text evidence="1 5">Belongs to the peptidase S8 family.</text>
</comment>
<evidence type="ECO:0000256" key="3">
    <source>
        <dbReference type="ARBA" id="ARBA00022801"/>
    </source>
</evidence>
<gene>
    <name evidence="9" type="ORF">BGZ97_006458</name>
</gene>
<evidence type="ECO:0000313" key="9">
    <source>
        <dbReference type="EMBL" id="KAG0289476.1"/>
    </source>
</evidence>
<evidence type="ECO:0000256" key="5">
    <source>
        <dbReference type="PROSITE-ProRule" id="PRU01240"/>
    </source>
</evidence>
<organism evidence="9 10">
    <name type="scientific">Linnemannia gamsii</name>
    <dbReference type="NCBI Taxonomy" id="64522"/>
    <lineage>
        <taxon>Eukaryota</taxon>
        <taxon>Fungi</taxon>
        <taxon>Fungi incertae sedis</taxon>
        <taxon>Mucoromycota</taxon>
        <taxon>Mortierellomycotina</taxon>
        <taxon>Mortierellomycetes</taxon>
        <taxon>Mortierellales</taxon>
        <taxon>Mortierellaceae</taxon>
        <taxon>Linnemannia</taxon>
    </lineage>
</organism>
<keyword evidence="2" id="KW-0645">Protease</keyword>
<dbReference type="AlphaFoldDB" id="A0A9P6QP26"/>
<comment type="caution">
    <text evidence="5">Lacks conserved residue(s) required for the propagation of feature annotation.</text>
</comment>
<keyword evidence="10" id="KW-1185">Reference proteome</keyword>
<feature type="region of interest" description="Disordered" evidence="6">
    <location>
        <begin position="129"/>
        <end position="150"/>
    </location>
</feature>
<feature type="signal peptide" evidence="7">
    <location>
        <begin position="1"/>
        <end position="18"/>
    </location>
</feature>
<dbReference type="InterPro" id="IPR000209">
    <property type="entry name" value="Peptidase_S8/S53_dom"/>
</dbReference>
<evidence type="ECO:0000256" key="2">
    <source>
        <dbReference type="ARBA" id="ARBA00022670"/>
    </source>
</evidence>
<keyword evidence="7" id="KW-0732">Signal</keyword>
<reference evidence="9" key="1">
    <citation type="journal article" date="2020" name="Fungal Divers.">
        <title>Resolving the Mortierellaceae phylogeny through synthesis of multi-gene phylogenetics and phylogenomics.</title>
        <authorList>
            <person name="Vandepol N."/>
            <person name="Liber J."/>
            <person name="Desiro A."/>
            <person name="Na H."/>
            <person name="Kennedy M."/>
            <person name="Barry K."/>
            <person name="Grigoriev I.V."/>
            <person name="Miller A.N."/>
            <person name="O'Donnell K."/>
            <person name="Stajich J.E."/>
            <person name="Bonito G."/>
        </authorList>
    </citation>
    <scope>NUCLEOTIDE SEQUENCE</scope>
    <source>
        <strain evidence="9">NVP60</strain>
    </source>
</reference>
<protein>
    <recommendedName>
        <fullName evidence="8">Peptidase S8/S53 domain-containing protein</fullName>
    </recommendedName>
</protein>
<dbReference type="PANTHER" id="PTHR43806">
    <property type="entry name" value="PEPTIDASE S8"/>
    <property type="match status" value="1"/>
</dbReference>
<evidence type="ECO:0000256" key="6">
    <source>
        <dbReference type="SAM" id="MobiDB-lite"/>
    </source>
</evidence>
<dbReference type="GO" id="GO:0006508">
    <property type="term" value="P:proteolysis"/>
    <property type="evidence" value="ECO:0007669"/>
    <property type="project" value="UniProtKB-KW"/>
</dbReference>
<dbReference type="Gene3D" id="3.40.50.200">
    <property type="entry name" value="Peptidase S8/S53 domain"/>
    <property type="match status" value="1"/>
</dbReference>
<evidence type="ECO:0000256" key="1">
    <source>
        <dbReference type="ARBA" id="ARBA00011073"/>
    </source>
</evidence>
<dbReference type="InterPro" id="IPR015500">
    <property type="entry name" value="Peptidase_S8_subtilisin-rel"/>
</dbReference>
<dbReference type="PROSITE" id="PS00136">
    <property type="entry name" value="SUBTILASE_ASP"/>
    <property type="match status" value="1"/>
</dbReference>
<dbReference type="GO" id="GO:0004252">
    <property type="term" value="F:serine-type endopeptidase activity"/>
    <property type="evidence" value="ECO:0007669"/>
    <property type="project" value="InterPro"/>
</dbReference>
<dbReference type="PROSITE" id="PS51892">
    <property type="entry name" value="SUBTILASE"/>
    <property type="match status" value="1"/>
</dbReference>
<dbReference type="InterPro" id="IPR050131">
    <property type="entry name" value="Peptidase_S8_subtilisin-like"/>
</dbReference>
<keyword evidence="4" id="KW-0720">Serine protease</keyword>
<evidence type="ECO:0000256" key="7">
    <source>
        <dbReference type="SAM" id="SignalP"/>
    </source>
</evidence>
<dbReference type="InterPro" id="IPR023827">
    <property type="entry name" value="Peptidase_S8_Asp-AS"/>
</dbReference>
<feature type="chain" id="PRO_5040156903" description="Peptidase S8/S53 domain-containing protein" evidence="7">
    <location>
        <begin position="19"/>
        <end position="150"/>
    </location>
</feature>
<keyword evidence="3" id="KW-0378">Hydrolase</keyword>